<evidence type="ECO:0000313" key="3">
    <source>
        <dbReference type="Proteomes" id="UP001206692"/>
    </source>
</evidence>
<organism evidence="2 3">
    <name type="scientific">Megasphaera massiliensis</name>
    <dbReference type="NCBI Taxonomy" id="1232428"/>
    <lineage>
        <taxon>Bacteria</taxon>
        <taxon>Bacillati</taxon>
        <taxon>Bacillota</taxon>
        <taxon>Negativicutes</taxon>
        <taxon>Veillonellales</taxon>
        <taxon>Veillonellaceae</taxon>
        <taxon>Megasphaera</taxon>
    </lineage>
</organism>
<dbReference type="RefSeq" id="WP_154254028.1">
    <property type="nucleotide sequence ID" value="NZ_JAJCIO010000002.1"/>
</dbReference>
<feature type="region of interest" description="Disordered" evidence="1">
    <location>
        <begin position="23"/>
        <end position="53"/>
    </location>
</feature>
<protein>
    <submittedName>
        <fullName evidence="2">Uncharacterized protein</fullName>
    </submittedName>
</protein>
<dbReference type="EMBL" id="JANGEW010000002">
    <property type="protein sequence ID" value="MCQ5341785.1"/>
    <property type="molecule type" value="Genomic_DNA"/>
</dbReference>
<evidence type="ECO:0000256" key="1">
    <source>
        <dbReference type="SAM" id="MobiDB-lite"/>
    </source>
</evidence>
<comment type="caution">
    <text evidence="2">The sequence shown here is derived from an EMBL/GenBank/DDBJ whole genome shotgun (WGS) entry which is preliminary data.</text>
</comment>
<name>A0ABT1SPX1_9FIRM</name>
<sequence>MGGTAKMEKKKDLVKSVIAAAQKENQDGQRRCNSIHSPDLSPLTIPLRPDQKS</sequence>
<reference evidence="2 3" key="1">
    <citation type="submission" date="2022-06" db="EMBL/GenBank/DDBJ databases">
        <title>Isolation of gut microbiota from human fecal samples.</title>
        <authorList>
            <person name="Pamer E.G."/>
            <person name="Barat B."/>
            <person name="Waligurski E."/>
            <person name="Medina S."/>
            <person name="Paddock L."/>
            <person name="Mostad J."/>
        </authorList>
    </citation>
    <scope>NUCLEOTIDE SEQUENCE [LARGE SCALE GENOMIC DNA]</scope>
    <source>
        <strain evidence="2 3">DFI.1.1</strain>
    </source>
</reference>
<accession>A0ABT1SPX1</accession>
<proteinExistence type="predicted"/>
<gene>
    <name evidence="2" type="ORF">NE675_01870</name>
</gene>
<dbReference type="Proteomes" id="UP001206692">
    <property type="component" value="Unassembled WGS sequence"/>
</dbReference>
<keyword evidence="3" id="KW-1185">Reference proteome</keyword>
<evidence type="ECO:0000313" key="2">
    <source>
        <dbReference type="EMBL" id="MCQ5341785.1"/>
    </source>
</evidence>